<keyword evidence="2" id="KW-1185">Reference proteome</keyword>
<dbReference type="RefSeq" id="WP_088150858.1">
    <property type="nucleotide sequence ID" value="NZ_NHON01000014.1"/>
</dbReference>
<dbReference type="STRING" id="1122125.GCA_000423185_01180"/>
<comment type="caution">
    <text evidence="1">The sequence shown here is derived from an EMBL/GenBank/DDBJ whole genome shotgun (WGS) entry which is preliminary data.</text>
</comment>
<sequence>MAKFRYWGVSVLLSLGQADLAVATERPPYGEALAAYLGSARAANDDQGPLYLYRPDSFSRVTFIGHVTPDAVPSWRGVALDGVWQPAVSADDLAPLLLPDTGWAAADAATREAIAVRWVEEIVLAGEALKSGADLVPPAPEGAIVPAAARTLADGSIEVSGWVSHLSIAGEVADPFTVRLAPDGTVLA</sequence>
<dbReference type="Proteomes" id="UP000196655">
    <property type="component" value="Unassembled WGS sequence"/>
</dbReference>
<name>A0A211ZQD6_9PROT</name>
<organism evidence="1 2">
    <name type="scientific">Inquilinus limosus</name>
    <dbReference type="NCBI Taxonomy" id="171674"/>
    <lineage>
        <taxon>Bacteria</taxon>
        <taxon>Pseudomonadati</taxon>
        <taxon>Pseudomonadota</taxon>
        <taxon>Alphaproteobacteria</taxon>
        <taxon>Rhodospirillales</taxon>
        <taxon>Rhodospirillaceae</taxon>
        <taxon>Inquilinus</taxon>
    </lineage>
</organism>
<evidence type="ECO:0000313" key="1">
    <source>
        <dbReference type="EMBL" id="OWJ67307.1"/>
    </source>
</evidence>
<gene>
    <name evidence="1" type="ORF">BWR60_09945</name>
</gene>
<protein>
    <submittedName>
        <fullName evidence="1">Uncharacterized protein</fullName>
    </submittedName>
</protein>
<dbReference type="AlphaFoldDB" id="A0A211ZQD6"/>
<proteinExistence type="predicted"/>
<reference evidence="2" key="1">
    <citation type="submission" date="2017-05" db="EMBL/GenBank/DDBJ databases">
        <authorList>
            <person name="Macchi M."/>
            <person name="Festa S."/>
            <person name="Coppotelli B.M."/>
            <person name="Morelli I.S."/>
        </authorList>
    </citation>
    <scope>NUCLEOTIDE SEQUENCE [LARGE SCALE GENOMIC DNA]</scope>
    <source>
        <strain evidence="2">I</strain>
    </source>
</reference>
<accession>A0A211ZQD6</accession>
<evidence type="ECO:0000313" key="2">
    <source>
        <dbReference type="Proteomes" id="UP000196655"/>
    </source>
</evidence>
<dbReference type="EMBL" id="NHON01000014">
    <property type="protein sequence ID" value="OWJ67307.1"/>
    <property type="molecule type" value="Genomic_DNA"/>
</dbReference>